<feature type="domain" description="N-acetyltransferase" evidence="4">
    <location>
        <begin position="16"/>
        <end position="158"/>
    </location>
</feature>
<gene>
    <name evidence="5" type="ORF">NEH16_26060</name>
</gene>
<feature type="region of interest" description="Disordered" evidence="3">
    <location>
        <begin position="147"/>
        <end position="166"/>
    </location>
</feature>
<dbReference type="PROSITE" id="PS51186">
    <property type="entry name" value="GNAT"/>
    <property type="match status" value="1"/>
</dbReference>
<dbReference type="CDD" id="cd04301">
    <property type="entry name" value="NAT_SF"/>
    <property type="match status" value="1"/>
</dbReference>
<keyword evidence="2" id="KW-0012">Acyltransferase</keyword>
<reference evidence="5" key="1">
    <citation type="journal article" date="2022" name="Front. Microbiol.">
        <title>Mirubactin C rescues the lethal effect of cell wall biosynthesis mutations in Bacillus subtilis.</title>
        <authorList>
            <person name="Kepplinger B."/>
            <person name="Wen X."/>
            <person name="Tyler A.R."/>
            <person name="Kim B.Y."/>
            <person name="Brown J."/>
            <person name="Banks P."/>
            <person name="Dashti Y."/>
            <person name="Mackenzie E.S."/>
            <person name="Wills C."/>
            <person name="Kawai Y."/>
            <person name="Waldron K.J."/>
            <person name="Allenby N.E.E."/>
            <person name="Wu L.J."/>
            <person name="Hall M.J."/>
            <person name="Errington J."/>
        </authorList>
    </citation>
    <scope>NUCLEOTIDE SEQUENCE</scope>
    <source>
        <strain evidence="5">MDA8-470</strain>
    </source>
</reference>
<dbReference type="PANTHER" id="PTHR43877">
    <property type="entry name" value="AMINOALKYLPHOSPHONATE N-ACETYLTRANSFERASE-RELATED-RELATED"/>
    <property type="match status" value="1"/>
</dbReference>
<dbReference type="RefSeq" id="WP_073967888.1">
    <property type="nucleotide sequence ID" value="NZ_CP098740.1"/>
</dbReference>
<evidence type="ECO:0000313" key="5">
    <source>
        <dbReference type="EMBL" id="UZK57088.1"/>
    </source>
</evidence>
<evidence type="ECO:0000256" key="3">
    <source>
        <dbReference type="SAM" id="MobiDB-lite"/>
    </source>
</evidence>
<dbReference type="Pfam" id="PF00583">
    <property type="entry name" value="Acetyltransf_1"/>
    <property type="match status" value="1"/>
</dbReference>
<evidence type="ECO:0000256" key="1">
    <source>
        <dbReference type="ARBA" id="ARBA00022679"/>
    </source>
</evidence>
<name>A0ABY6PY43_9ACTN</name>
<keyword evidence="6" id="KW-1185">Reference proteome</keyword>
<dbReference type="InterPro" id="IPR016181">
    <property type="entry name" value="Acyl_CoA_acyltransferase"/>
</dbReference>
<sequence>MSTSPYLRRAGADDAAEVTRLRRIMLASAGVVPEADWTPVCEAYFRERLATDPHFVAYVIDAGDRLLSSTVGQYMWSLPRPDRAPYVGHIASVATDPAHRRRGYARLTFRAVHDHLVEAGCSRINLTASPEGEGLYRSLGYGDPTGPTPLTWTAATAPDTPGGTRR</sequence>
<proteinExistence type="predicted"/>
<evidence type="ECO:0000256" key="2">
    <source>
        <dbReference type="ARBA" id="ARBA00023315"/>
    </source>
</evidence>
<dbReference type="EMBL" id="CP098740">
    <property type="protein sequence ID" value="UZK57088.1"/>
    <property type="molecule type" value="Genomic_DNA"/>
</dbReference>
<dbReference type="InterPro" id="IPR000182">
    <property type="entry name" value="GNAT_dom"/>
</dbReference>
<keyword evidence="1" id="KW-0808">Transferase</keyword>
<evidence type="ECO:0000313" key="6">
    <source>
        <dbReference type="Proteomes" id="UP001164963"/>
    </source>
</evidence>
<dbReference type="InterPro" id="IPR050832">
    <property type="entry name" value="Bact_Acetyltransf"/>
</dbReference>
<dbReference type="Gene3D" id="3.40.630.30">
    <property type="match status" value="1"/>
</dbReference>
<evidence type="ECO:0000259" key="4">
    <source>
        <dbReference type="PROSITE" id="PS51186"/>
    </source>
</evidence>
<accession>A0ABY6PY43</accession>
<dbReference type="SUPFAM" id="SSF55729">
    <property type="entry name" value="Acyl-CoA N-acyltransferases (Nat)"/>
    <property type="match status" value="1"/>
</dbReference>
<organism evidence="5 6">
    <name type="scientific">Streptomyces drozdowiczii</name>
    <dbReference type="NCBI Taxonomy" id="202862"/>
    <lineage>
        <taxon>Bacteria</taxon>
        <taxon>Bacillati</taxon>
        <taxon>Actinomycetota</taxon>
        <taxon>Actinomycetes</taxon>
        <taxon>Kitasatosporales</taxon>
        <taxon>Streptomycetaceae</taxon>
        <taxon>Streptomyces</taxon>
    </lineage>
</organism>
<dbReference type="Proteomes" id="UP001164963">
    <property type="component" value="Chromosome"/>
</dbReference>
<protein>
    <submittedName>
        <fullName evidence="5">GNAT family N-acetyltransferase</fullName>
    </submittedName>
</protein>